<dbReference type="PATRIC" id="fig|1255043.3.peg.3440"/>
<dbReference type="AlphaFoldDB" id="L0E335"/>
<dbReference type="KEGG" id="tni:TVNIR_3410"/>
<gene>
    <name evidence="1" type="ordered locus">TVNIR_3410</name>
</gene>
<dbReference type="OrthoDB" id="8481263at2"/>
<dbReference type="HOGENOM" id="CLU_138601_0_0_6"/>
<organism evidence="1 2">
    <name type="scientific">Thioalkalivibrio nitratireducens (strain DSM 14787 / UNIQEM 213 / ALEN2)</name>
    <dbReference type="NCBI Taxonomy" id="1255043"/>
    <lineage>
        <taxon>Bacteria</taxon>
        <taxon>Pseudomonadati</taxon>
        <taxon>Pseudomonadota</taxon>
        <taxon>Gammaproteobacteria</taxon>
        <taxon>Chromatiales</taxon>
        <taxon>Ectothiorhodospiraceae</taxon>
        <taxon>Thioalkalivibrio</taxon>
    </lineage>
</organism>
<reference evidence="1" key="1">
    <citation type="submission" date="2015-12" db="EMBL/GenBank/DDBJ databases">
        <authorList>
            <person name="Tikhonova T.V."/>
            <person name="Pavlov A.R."/>
            <person name="Beletsky A.V."/>
            <person name="Mardanov A.V."/>
            <person name="Sorokin D.Y."/>
            <person name="Ravin N.V."/>
            <person name="Popov V.O."/>
        </authorList>
    </citation>
    <scope>NUCLEOTIDE SEQUENCE</scope>
    <source>
        <strain evidence="1">DSM 14787</strain>
    </source>
</reference>
<protein>
    <recommendedName>
        <fullName evidence="3">Crp/Fnr family transcriptional regulator</fullName>
    </recommendedName>
</protein>
<evidence type="ECO:0000313" key="1">
    <source>
        <dbReference type="EMBL" id="AGA35046.1"/>
    </source>
</evidence>
<dbReference type="STRING" id="1255043.TVNIR_3410"/>
<dbReference type="EMBL" id="CP003989">
    <property type="protein sequence ID" value="AGA35046.1"/>
    <property type="molecule type" value="Genomic_DNA"/>
</dbReference>
<dbReference type="eggNOG" id="ENOG5032TA3">
    <property type="taxonomic scope" value="Bacteria"/>
</dbReference>
<proteinExistence type="predicted"/>
<accession>L0E335</accession>
<evidence type="ECO:0000313" key="2">
    <source>
        <dbReference type="Proteomes" id="UP000010809"/>
    </source>
</evidence>
<keyword evidence="2" id="KW-1185">Reference proteome</keyword>
<dbReference type="Proteomes" id="UP000010809">
    <property type="component" value="Chromosome"/>
</dbReference>
<evidence type="ECO:0008006" key="3">
    <source>
        <dbReference type="Google" id="ProtNLM"/>
    </source>
</evidence>
<sequence length="127" mass="14102">MIAPMNMKRGKKAAGIGERLSEIAGRLPEEQQQTLLEFAEFLLARAPEAEAAPLPEPKAIPRPEEESVIKAMRRLSETYFMLDRGPLLNDTSALMAQHVMQGKPAADVIDELEVVFAAHYERVRSSS</sequence>
<name>L0E335_THIND</name>